<name>A0AAV1DF89_OLDCO</name>
<evidence type="ECO:0000256" key="1">
    <source>
        <dbReference type="ARBA" id="ARBA00022723"/>
    </source>
</evidence>
<evidence type="ECO:0000259" key="8">
    <source>
        <dbReference type="PROSITE" id="PS50157"/>
    </source>
</evidence>
<dbReference type="AlphaFoldDB" id="A0AAV1DF89"/>
<dbReference type="SMART" id="SM00355">
    <property type="entry name" value="ZnF_C2H2"/>
    <property type="match status" value="2"/>
</dbReference>
<dbReference type="Pfam" id="PF13894">
    <property type="entry name" value="zf-C2H2_4"/>
    <property type="match status" value="1"/>
</dbReference>
<evidence type="ECO:0000313" key="9">
    <source>
        <dbReference type="EMBL" id="CAI9105598.1"/>
    </source>
</evidence>
<keyword evidence="1" id="KW-0479">Metal-binding</keyword>
<dbReference type="SUPFAM" id="SSF57667">
    <property type="entry name" value="beta-beta-alpha zinc fingers"/>
    <property type="match status" value="1"/>
</dbReference>
<keyword evidence="2" id="KW-0677">Repeat</keyword>
<evidence type="ECO:0000256" key="7">
    <source>
        <dbReference type="PROSITE-ProRule" id="PRU00042"/>
    </source>
</evidence>
<dbReference type="Proteomes" id="UP001161247">
    <property type="component" value="Chromosome 5"/>
</dbReference>
<dbReference type="Gene3D" id="3.30.160.60">
    <property type="entry name" value="Classic Zinc Finger"/>
    <property type="match status" value="1"/>
</dbReference>
<proteinExistence type="predicted"/>
<gene>
    <name evidence="9" type="ORF">OLC1_LOCUS14260</name>
</gene>
<dbReference type="InterPro" id="IPR044653">
    <property type="entry name" value="AZF1/2/3-like"/>
</dbReference>
<dbReference type="GO" id="GO:0003700">
    <property type="term" value="F:DNA-binding transcription factor activity"/>
    <property type="evidence" value="ECO:0007669"/>
    <property type="project" value="InterPro"/>
</dbReference>
<dbReference type="InterPro" id="IPR036236">
    <property type="entry name" value="Znf_C2H2_sf"/>
</dbReference>
<accession>A0AAV1DF89</accession>
<reference evidence="9" key="1">
    <citation type="submission" date="2023-03" db="EMBL/GenBank/DDBJ databases">
        <authorList>
            <person name="Julca I."/>
        </authorList>
    </citation>
    <scope>NUCLEOTIDE SEQUENCE</scope>
</reference>
<dbReference type="GO" id="GO:0008270">
    <property type="term" value="F:zinc ion binding"/>
    <property type="evidence" value="ECO:0007669"/>
    <property type="project" value="UniProtKB-KW"/>
</dbReference>
<evidence type="ECO:0000256" key="3">
    <source>
        <dbReference type="ARBA" id="ARBA00022771"/>
    </source>
</evidence>
<dbReference type="GO" id="GO:0000976">
    <property type="term" value="F:transcription cis-regulatory region binding"/>
    <property type="evidence" value="ECO:0007669"/>
    <property type="project" value="TreeGrafter"/>
</dbReference>
<dbReference type="InterPro" id="IPR013087">
    <property type="entry name" value="Znf_C2H2_type"/>
</dbReference>
<keyword evidence="6" id="KW-0804">Transcription</keyword>
<dbReference type="PANTHER" id="PTHR45988">
    <property type="entry name" value="C2H2 TYPE ZINC FINGER TRANSCRIPTION FACTOR FAMILY-RELATED"/>
    <property type="match status" value="1"/>
</dbReference>
<feature type="domain" description="C2H2-type" evidence="8">
    <location>
        <begin position="82"/>
        <end position="104"/>
    </location>
</feature>
<organism evidence="9 10">
    <name type="scientific">Oldenlandia corymbosa var. corymbosa</name>
    <dbReference type="NCBI Taxonomy" id="529605"/>
    <lineage>
        <taxon>Eukaryota</taxon>
        <taxon>Viridiplantae</taxon>
        <taxon>Streptophyta</taxon>
        <taxon>Embryophyta</taxon>
        <taxon>Tracheophyta</taxon>
        <taxon>Spermatophyta</taxon>
        <taxon>Magnoliopsida</taxon>
        <taxon>eudicotyledons</taxon>
        <taxon>Gunneridae</taxon>
        <taxon>Pentapetalae</taxon>
        <taxon>asterids</taxon>
        <taxon>lamiids</taxon>
        <taxon>Gentianales</taxon>
        <taxon>Rubiaceae</taxon>
        <taxon>Rubioideae</taxon>
        <taxon>Spermacoceae</taxon>
        <taxon>Hedyotis-Oldenlandia complex</taxon>
        <taxon>Oldenlandia</taxon>
    </lineage>
</organism>
<dbReference type="EMBL" id="OX459122">
    <property type="protein sequence ID" value="CAI9105598.1"/>
    <property type="molecule type" value="Genomic_DNA"/>
</dbReference>
<dbReference type="PANTHER" id="PTHR45988:SF18">
    <property type="entry name" value="C2H2-TYPE ZINC FINGER FAMILY PROTEIN"/>
    <property type="match status" value="1"/>
</dbReference>
<evidence type="ECO:0000256" key="5">
    <source>
        <dbReference type="ARBA" id="ARBA00023015"/>
    </source>
</evidence>
<protein>
    <submittedName>
        <fullName evidence="9">OLC1v1004560C1</fullName>
    </submittedName>
</protein>
<dbReference type="GO" id="GO:0005634">
    <property type="term" value="C:nucleus"/>
    <property type="evidence" value="ECO:0007669"/>
    <property type="project" value="TreeGrafter"/>
</dbReference>
<sequence>MTTFVIKLRVEDTEDGGGNTSQNKIYTCNVCGKKFDSGKAYGGHKRIHSMRIIGKSRKDQPQAVNEVVNLQQYPDGGEPRYIKCSRCPKTFRTEKAFEGHKKTHHHNINDNIVQHDHDHESLKSPCLNGAGLEEVKSEVDNQKHPAKAGENRAMTSDLAKALPPSWGVTGKRGQYCADEALLPLKKRRIELSFEVYNERKPLVADDMNGEKSSMKKTFNEVAVPNKRAFAFDLNEIPPFDIED</sequence>
<evidence type="ECO:0000313" key="10">
    <source>
        <dbReference type="Proteomes" id="UP001161247"/>
    </source>
</evidence>
<keyword evidence="4" id="KW-0862">Zinc</keyword>
<keyword evidence="3 7" id="KW-0863">Zinc-finger</keyword>
<keyword evidence="5" id="KW-0805">Transcription regulation</keyword>
<dbReference type="PROSITE" id="PS50157">
    <property type="entry name" value="ZINC_FINGER_C2H2_2"/>
    <property type="match status" value="2"/>
</dbReference>
<evidence type="ECO:0000256" key="2">
    <source>
        <dbReference type="ARBA" id="ARBA00022737"/>
    </source>
</evidence>
<evidence type="ECO:0000256" key="4">
    <source>
        <dbReference type="ARBA" id="ARBA00022833"/>
    </source>
</evidence>
<keyword evidence="10" id="KW-1185">Reference proteome</keyword>
<dbReference type="Pfam" id="PF13912">
    <property type="entry name" value="zf-C2H2_6"/>
    <property type="match status" value="1"/>
</dbReference>
<dbReference type="PROSITE" id="PS00028">
    <property type="entry name" value="ZINC_FINGER_C2H2_1"/>
    <property type="match status" value="1"/>
</dbReference>
<feature type="domain" description="C2H2-type" evidence="8">
    <location>
        <begin position="26"/>
        <end position="49"/>
    </location>
</feature>
<evidence type="ECO:0000256" key="6">
    <source>
        <dbReference type="ARBA" id="ARBA00023163"/>
    </source>
</evidence>